<dbReference type="Pfam" id="PF02046">
    <property type="entry name" value="COX6A"/>
    <property type="match status" value="1"/>
</dbReference>
<evidence type="ECO:0000256" key="3">
    <source>
        <dbReference type="ARBA" id="ARBA00022946"/>
    </source>
</evidence>
<comment type="caution">
    <text evidence="7">The sequence shown here is derived from an EMBL/GenBank/DDBJ whole genome shotgun (WGS) entry which is preliminary data.</text>
</comment>
<dbReference type="RefSeq" id="XP_027608740.1">
    <property type="nucleotide sequence ID" value="XM_027752939.1"/>
</dbReference>
<dbReference type="InParanoid" id="A0A401G6P9"/>
<evidence type="ECO:0000256" key="1">
    <source>
        <dbReference type="ARBA" id="ARBA00004273"/>
    </source>
</evidence>
<reference evidence="7 8" key="1">
    <citation type="journal article" date="2018" name="Sci. Rep.">
        <title>Genome sequence of the cauliflower mushroom Sparassis crispa (Hanabiratake) and its association with beneficial usage.</title>
        <authorList>
            <person name="Kiyama R."/>
            <person name="Furutani Y."/>
            <person name="Kawaguchi K."/>
            <person name="Nakanishi T."/>
        </authorList>
    </citation>
    <scope>NUCLEOTIDE SEQUENCE [LARGE SCALE GENOMIC DNA]</scope>
</reference>
<name>A0A401G6P9_9APHY</name>
<organism evidence="7 8">
    <name type="scientific">Sparassis crispa</name>
    <dbReference type="NCBI Taxonomy" id="139825"/>
    <lineage>
        <taxon>Eukaryota</taxon>
        <taxon>Fungi</taxon>
        <taxon>Dikarya</taxon>
        <taxon>Basidiomycota</taxon>
        <taxon>Agaricomycotina</taxon>
        <taxon>Agaricomycetes</taxon>
        <taxon>Polyporales</taxon>
        <taxon>Sparassidaceae</taxon>
        <taxon>Sparassis</taxon>
    </lineage>
</organism>
<keyword evidence="8" id="KW-1185">Reference proteome</keyword>
<dbReference type="PANTHER" id="PTHR11504:SF0">
    <property type="entry name" value="CYTOCHROME C OXIDASE SUBUNIT"/>
    <property type="match status" value="1"/>
</dbReference>
<keyword evidence="5" id="KW-0472">Membrane</keyword>
<keyword evidence="4" id="KW-0496">Mitochondrion</keyword>
<dbReference type="InterPro" id="IPR001349">
    <property type="entry name" value="Cyt_c_oxidase_su6a"/>
</dbReference>
<dbReference type="GO" id="GO:0005743">
    <property type="term" value="C:mitochondrial inner membrane"/>
    <property type="evidence" value="ECO:0007669"/>
    <property type="project" value="UniProtKB-SubCell"/>
</dbReference>
<keyword evidence="3" id="KW-0809">Transit peptide</keyword>
<comment type="subcellular location">
    <subcellularLocation>
        <location evidence="1">Mitochondrion inner membrane</location>
    </subcellularLocation>
</comment>
<protein>
    <submittedName>
        <fullName evidence="7">Cytochrome c oxidase subunit 6A, mitochondrial</fullName>
    </submittedName>
</protein>
<evidence type="ECO:0000256" key="6">
    <source>
        <dbReference type="RuleBase" id="RU004396"/>
    </source>
</evidence>
<dbReference type="Gene3D" id="4.10.95.10">
    <property type="entry name" value="Cytochrome c oxidase, subunit VIa"/>
    <property type="match status" value="1"/>
</dbReference>
<dbReference type="Proteomes" id="UP000287166">
    <property type="component" value="Unassembled WGS sequence"/>
</dbReference>
<evidence type="ECO:0000313" key="7">
    <source>
        <dbReference type="EMBL" id="GBE77827.1"/>
    </source>
</evidence>
<proteinExistence type="inferred from homology"/>
<dbReference type="SUPFAM" id="SSF81411">
    <property type="entry name" value="Mitochondrial cytochrome c oxidase subunit VIa"/>
    <property type="match status" value="1"/>
</dbReference>
<evidence type="ECO:0000256" key="4">
    <source>
        <dbReference type="ARBA" id="ARBA00023128"/>
    </source>
</evidence>
<sequence>MSSIIARRALLRAVPRTRSFASATADVVKSDYMEKQAALYAHAAETANLWRRISFFVCAPAIFVCSIWVYKLESEHHEHEAHLMAENDGHLPDPPAYEYLNRRAAGSFPWGPNSLFFNPKTNKDMSKVDQ</sequence>
<evidence type="ECO:0000256" key="5">
    <source>
        <dbReference type="ARBA" id="ARBA00023136"/>
    </source>
</evidence>
<gene>
    <name evidence="7" type="ORF">SCP_0107090</name>
</gene>
<dbReference type="InterPro" id="IPR036418">
    <property type="entry name" value="Cyt_c_oxidase_su6a_sf"/>
</dbReference>
<dbReference type="EMBL" id="BFAD01000001">
    <property type="protein sequence ID" value="GBE77827.1"/>
    <property type="molecule type" value="Genomic_DNA"/>
</dbReference>
<dbReference type="AlphaFoldDB" id="A0A401G6P9"/>
<evidence type="ECO:0000256" key="2">
    <source>
        <dbReference type="ARBA" id="ARBA00022792"/>
    </source>
</evidence>
<dbReference type="OrthoDB" id="5947505at2759"/>
<keyword evidence="2" id="KW-0999">Mitochondrion inner membrane</keyword>
<dbReference type="GO" id="GO:0030234">
    <property type="term" value="F:enzyme regulator activity"/>
    <property type="evidence" value="ECO:0007669"/>
    <property type="project" value="TreeGrafter"/>
</dbReference>
<dbReference type="FunCoup" id="A0A401G6P9">
    <property type="interactions" value="75"/>
</dbReference>
<dbReference type="STRING" id="139825.A0A401G6P9"/>
<accession>A0A401G6P9</accession>
<comment type="similarity">
    <text evidence="6">Belongs to the cytochrome c oxidase subunit 6A family.</text>
</comment>
<dbReference type="PANTHER" id="PTHR11504">
    <property type="entry name" value="CYTOCHROME C OXIDASE POLYPEPTIDE VIA"/>
    <property type="match status" value="1"/>
</dbReference>
<dbReference type="GO" id="GO:0006123">
    <property type="term" value="P:mitochondrial electron transport, cytochrome c to oxygen"/>
    <property type="evidence" value="ECO:0007669"/>
    <property type="project" value="TreeGrafter"/>
</dbReference>
<dbReference type="GeneID" id="38774744"/>
<evidence type="ECO:0000313" key="8">
    <source>
        <dbReference type="Proteomes" id="UP000287166"/>
    </source>
</evidence>